<name>A0ABD1XUC6_9MARC</name>
<keyword evidence="12" id="KW-1185">Reference proteome</keyword>
<dbReference type="SUPFAM" id="SSF48113">
    <property type="entry name" value="Heme-dependent peroxidases"/>
    <property type="match status" value="1"/>
</dbReference>
<dbReference type="InterPro" id="IPR002016">
    <property type="entry name" value="Haem_peroxidase"/>
</dbReference>
<dbReference type="PRINTS" id="PR00461">
    <property type="entry name" value="PLPEROXIDASE"/>
</dbReference>
<dbReference type="GO" id="GO:0046872">
    <property type="term" value="F:metal ion binding"/>
    <property type="evidence" value="ECO:0007669"/>
    <property type="project" value="UniProtKB-KW"/>
</dbReference>
<gene>
    <name evidence="11" type="ORF">R1flu_024252</name>
</gene>
<dbReference type="Proteomes" id="UP001605036">
    <property type="component" value="Unassembled WGS sequence"/>
</dbReference>
<dbReference type="PROSITE" id="PS50873">
    <property type="entry name" value="PEROXIDASE_4"/>
    <property type="match status" value="1"/>
</dbReference>
<feature type="domain" description="Plant heme peroxidase family profile" evidence="10">
    <location>
        <begin position="62"/>
        <end position="196"/>
    </location>
</feature>
<evidence type="ECO:0000256" key="4">
    <source>
        <dbReference type="ARBA" id="ARBA00022617"/>
    </source>
</evidence>
<reference evidence="11 12" key="1">
    <citation type="submission" date="2024-09" db="EMBL/GenBank/DDBJ databases">
        <title>Chromosome-scale assembly of Riccia fluitans.</title>
        <authorList>
            <person name="Paukszto L."/>
            <person name="Sawicki J."/>
            <person name="Karawczyk K."/>
            <person name="Piernik-Szablinska J."/>
            <person name="Szczecinska M."/>
            <person name="Mazdziarz M."/>
        </authorList>
    </citation>
    <scope>NUCLEOTIDE SEQUENCE [LARGE SCALE GENOMIC DNA]</scope>
    <source>
        <strain evidence="11">Rf_01</strain>
        <tissue evidence="11">Aerial parts of the thallus</tissue>
    </source>
</reference>
<feature type="binding site" evidence="8">
    <location>
        <position position="78"/>
    </location>
    <ligand>
        <name>Ca(2+)</name>
        <dbReference type="ChEBI" id="CHEBI:29108"/>
        <label>1</label>
    </ligand>
</feature>
<evidence type="ECO:0000256" key="7">
    <source>
        <dbReference type="PIRSR" id="PIRSR600823-2"/>
    </source>
</evidence>
<dbReference type="Pfam" id="PF00141">
    <property type="entry name" value="peroxidase"/>
    <property type="match status" value="1"/>
</dbReference>
<dbReference type="InterPro" id="IPR010255">
    <property type="entry name" value="Haem_peroxidase_sf"/>
</dbReference>
<proteinExistence type="inferred from homology"/>
<keyword evidence="3" id="KW-0560">Oxidoreductase</keyword>
<evidence type="ECO:0000256" key="3">
    <source>
        <dbReference type="ARBA" id="ARBA00022559"/>
    </source>
</evidence>
<dbReference type="GO" id="GO:0140825">
    <property type="term" value="F:lactoperoxidase activity"/>
    <property type="evidence" value="ECO:0007669"/>
    <property type="project" value="UniProtKB-EC"/>
</dbReference>
<dbReference type="EMBL" id="JBHFFA010000007">
    <property type="protein sequence ID" value="KAL2612560.1"/>
    <property type="molecule type" value="Genomic_DNA"/>
</dbReference>
<keyword evidence="4" id="KW-0349">Heme</keyword>
<dbReference type="InterPro" id="IPR000823">
    <property type="entry name" value="Peroxidase_pln"/>
</dbReference>
<evidence type="ECO:0000313" key="12">
    <source>
        <dbReference type="Proteomes" id="UP001605036"/>
    </source>
</evidence>
<dbReference type="PANTHER" id="PTHR31235">
    <property type="entry name" value="PEROXIDASE 25-RELATED"/>
    <property type="match status" value="1"/>
</dbReference>
<evidence type="ECO:0000259" key="10">
    <source>
        <dbReference type="PROSITE" id="PS50873"/>
    </source>
</evidence>
<keyword evidence="6" id="KW-0408">Iron</keyword>
<comment type="catalytic activity">
    <reaction evidence="1">
        <text>2 a phenolic donor + H2O2 = 2 a phenolic radical donor + 2 H2O</text>
        <dbReference type="Rhea" id="RHEA:56136"/>
        <dbReference type="ChEBI" id="CHEBI:15377"/>
        <dbReference type="ChEBI" id="CHEBI:16240"/>
        <dbReference type="ChEBI" id="CHEBI:139520"/>
        <dbReference type="ChEBI" id="CHEBI:139521"/>
        <dbReference type="EC" id="1.11.1.7"/>
    </reaction>
</comment>
<comment type="cofactor">
    <cofactor evidence="2">
        <name>heme b</name>
        <dbReference type="ChEBI" id="CHEBI:60344"/>
    </cofactor>
</comment>
<evidence type="ECO:0000256" key="1">
    <source>
        <dbReference type="ARBA" id="ARBA00000189"/>
    </source>
</evidence>
<feature type="binding site" evidence="8">
    <location>
        <position position="62"/>
    </location>
    <ligand>
        <name>Ca(2+)</name>
        <dbReference type="ChEBI" id="CHEBI:29108"/>
        <label>1</label>
    </ligand>
</feature>
<dbReference type="Gene3D" id="1.10.420.10">
    <property type="entry name" value="Peroxidase, domain 2"/>
    <property type="match status" value="1"/>
</dbReference>
<feature type="binding site" evidence="8">
    <location>
        <position position="66"/>
    </location>
    <ligand>
        <name>Ca(2+)</name>
        <dbReference type="ChEBI" id="CHEBI:29108"/>
        <label>1</label>
    </ligand>
</feature>
<comment type="cofactor">
    <cofactor evidence="8">
        <name>Ca(2+)</name>
        <dbReference type="ChEBI" id="CHEBI:29108"/>
    </cofactor>
    <text evidence="8">Binds 2 calcium ions per subunit.</text>
</comment>
<keyword evidence="5 8" id="KW-0479">Metal-binding</keyword>
<keyword evidence="3" id="KW-0575">Peroxidase</keyword>
<evidence type="ECO:0000256" key="8">
    <source>
        <dbReference type="PIRSR" id="PIRSR600823-3"/>
    </source>
</evidence>
<comment type="caution">
    <text evidence="11">The sequence shown here is derived from an EMBL/GenBank/DDBJ whole genome shotgun (WGS) entry which is preliminary data.</text>
</comment>
<keyword evidence="8" id="KW-0106">Calcium</keyword>
<feature type="binding site" evidence="7">
    <location>
        <position position="154"/>
    </location>
    <ligand>
        <name>substrate</name>
    </ligand>
</feature>
<evidence type="ECO:0000313" key="11">
    <source>
        <dbReference type="EMBL" id="KAL2612560.1"/>
    </source>
</evidence>
<dbReference type="AlphaFoldDB" id="A0ABD1XUC6"/>
<sequence length="207" mass="23159">MWGNLYHCNDNLEQLAAQRYGPFYTCAPRPWSVSSEIKPEEQQNHQIEKGMEMALRRPQGTGCDGSILLESSHYSPAEKESRVPDSPKEIAYDIIDEIKGAIEKVCPVTVSCADILTLTVRDVFVELGGPGWGMCSSPLDGFISYANEVKFYMPGPRADYRTFVKKFAVKGLTEMDMVVLSDMPHSQTDSIHAFGRFFENKVVCCST</sequence>
<comment type="similarity">
    <text evidence="9">Belongs to the peroxidase family.</text>
</comment>
<dbReference type="Gene3D" id="1.10.520.10">
    <property type="match status" value="1"/>
</dbReference>
<evidence type="ECO:0000256" key="5">
    <source>
        <dbReference type="ARBA" id="ARBA00022723"/>
    </source>
</evidence>
<evidence type="ECO:0000256" key="2">
    <source>
        <dbReference type="ARBA" id="ARBA00001970"/>
    </source>
</evidence>
<feature type="binding site" evidence="8">
    <location>
        <position position="64"/>
    </location>
    <ligand>
        <name>Ca(2+)</name>
        <dbReference type="ChEBI" id="CHEBI:29108"/>
        <label>1</label>
    </ligand>
</feature>
<evidence type="ECO:0000256" key="9">
    <source>
        <dbReference type="RuleBase" id="RU004241"/>
    </source>
</evidence>
<accession>A0ABD1XUC6</accession>
<protein>
    <recommendedName>
        <fullName evidence="10">Plant heme peroxidase family profile domain-containing protein</fullName>
    </recommendedName>
</protein>
<organism evidence="11 12">
    <name type="scientific">Riccia fluitans</name>
    <dbReference type="NCBI Taxonomy" id="41844"/>
    <lineage>
        <taxon>Eukaryota</taxon>
        <taxon>Viridiplantae</taxon>
        <taxon>Streptophyta</taxon>
        <taxon>Embryophyta</taxon>
        <taxon>Marchantiophyta</taxon>
        <taxon>Marchantiopsida</taxon>
        <taxon>Marchantiidae</taxon>
        <taxon>Marchantiales</taxon>
        <taxon>Ricciaceae</taxon>
        <taxon>Riccia</taxon>
    </lineage>
</organism>
<evidence type="ECO:0000256" key="6">
    <source>
        <dbReference type="ARBA" id="ARBA00023004"/>
    </source>
</evidence>